<keyword evidence="2" id="KW-1185">Reference proteome</keyword>
<organism evidence="1 2">
    <name type="scientific">Puccinia graminis f. sp. tritici</name>
    <dbReference type="NCBI Taxonomy" id="56615"/>
    <lineage>
        <taxon>Eukaryota</taxon>
        <taxon>Fungi</taxon>
        <taxon>Dikarya</taxon>
        <taxon>Basidiomycota</taxon>
        <taxon>Pucciniomycotina</taxon>
        <taxon>Pucciniomycetes</taxon>
        <taxon>Pucciniales</taxon>
        <taxon>Pucciniaceae</taxon>
        <taxon>Puccinia</taxon>
    </lineage>
</organism>
<comment type="caution">
    <text evidence="1">The sequence shown here is derived from an EMBL/GenBank/DDBJ whole genome shotgun (WGS) entry which is preliminary data.</text>
</comment>
<protein>
    <submittedName>
        <fullName evidence="1">Uncharacterized protein</fullName>
    </submittedName>
</protein>
<dbReference type="Proteomes" id="UP000324748">
    <property type="component" value="Unassembled WGS sequence"/>
</dbReference>
<name>A0A5B0Q2S6_PUCGR</name>
<evidence type="ECO:0000313" key="2">
    <source>
        <dbReference type="Proteomes" id="UP000324748"/>
    </source>
</evidence>
<dbReference type="EMBL" id="VSWC01000029">
    <property type="protein sequence ID" value="KAA1107456.1"/>
    <property type="molecule type" value="Genomic_DNA"/>
</dbReference>
<gene>
    <name evidence="1" type="ORF">PGT21_014566</name>
</gene>
<dbReference type="OrthoDB" id="2510707at2759"/>
<proteinExistence type="predicted"/>
<accession>A0A5B0Q2S6</accession>
<dbReference type="AlphaFoldDB" id="A0A5B0Q2S6"/>
<evidence type="ECO:0000313" key="1">
    <source>
        <dbReference type="EMBL" id="KAA1107456.1"/>
    </source>
</evidence>
<sequence>MSFYFYLLVHTSTSFSFKFSRDQEHLDIRSQSTDLPSALVYRSNHLLLCGKTTGLSLTSTRNEVKMLLLTIASLFCLVATYGSVVLEIPTSCRVCKSEVRQFNLQEKCGAHLMCTHEKALKATCHNMFTRIDFVCQNEGCPWTWQSPILEKCENKLHLGFCETCPDATFLEPYLEVRHQEIRPQGIRPQVIRPQAQGYIM</sequence>
<reference evidence="1 2" key="1">
    <citation type="submission" date="2019-05" db="EMBL/GenBank/DDBJ databases">
        <title>Emergence of the Ug99 lineage of the wheat stem rust pathogen through somatic hybridization.</title>
        <authorList>
            <person name="Li F."/>
            <person name="Upadhyaya N.M."/>
            <person name="Sperschneider J."/>
            <person name="Matny O."/>
            <person name="Nguyen-Phuc H."/>
            <person name="Mago R."/>
            <person name="Raley C."/>
            <person name="Miller M.E."/>
            <person name="Silverstein K.A.T."/>
            <person name="Henningsen E."/>
            <person name="Hirsch C.D."/>
            <person name="Visser B."/>
            <person name="Pretorius Z.A."/>
            <person name="Steffenson B.J."/>
            <person name="Schwessinger B."/>
            <person name="Dodds P.N."/>
            <person name="Figueroa M."/>
        </authorList>
    </citation>
    <scope>NUCLEOTIDE SEQUENCE [LARGE SCALE GENOMIC DNA]</scope>
    <source>
        <strain evidence="1">21-0</strain>
    </source>
</reference>